<comment type="similarity">
    <text evidence="1">Belongs to the universal ribosomal protein uL24 family.</text>
</comment>
<dbReference type="InterPro" id="IPR003256">
    <property type="entry name" value="Ribosomal_uL24"/>
</dbReference>
<evidence type="ECO:0000313" key="9">
    <source>
        <dbReference type="Proteomes" id="UP000386466"/>
    </source>
</evidence>
<proteinExistence type="inferred from homology"/>
<evidence type="ECO:0000256" key="2">
    <source>
        <dbReference type="ARBA" id="ARBA00022980"/>
    </source>
</evidence>
<evidence type="ECO:0000256" key="5">
    <source>
        <dbReference type="ARBA" id="ARBA00035357"/>
    </source>
</evidence>
<dbReference type="GO" id="GO:1990904">
    <property type="term" value="C:ribonucleoprotein complex"/>
    <property type="evidence" value="ECO:0007669"/>
    <property type="project" value="UniProtKB-KW"/>
</dbReference>
<dbReference type="InterPro" id="IPR014722">
    <property type="entry name" value="Rib_uL2_dom2"/>
</dbReference>
<protein>
    <recommendedName>
        <fullName evidence="4">Large ribosomal subunit protein uL24m</fullName>
    </recommendedName>
    <alternativeName>
        <fullName evidence="5">39S ribosomal protein L24, mitochondrial</fullName>
    </alternativeName>
</protein>
<dbReference type="HAMAP" id="MF_01326_B">
    <property type="entry name" value="Ribosomal_uL24_B"/>
    <property type="match status" value="1"/>
</dbReference>
<reference evidence="8 9" key="1">
    <citation type="submission" date="2019-01" db="EMBL/GenBank/DDBJ databases">
        <authorList>
            <person name="Alioto T."/>
            <person name="Alioto T."/>
        </authorList>
    </citation>
    <scope>NUCLEOTIDE SEQUENCE [LARGE SCALE GENOMIC DNA]</scope>
</reference>
<evidence type="ECO:0000256" key="6">
    <source>
        <dbReference type="SAM" id="MobiDB-lite"/>
    </source>
</evidence>
<keyword evidence="3" id="KW-0687">Ribonucleoprotein</keyword>
<dbReference type="PANTHER" id="PTHR12903">
    <property type="entry name" value="MITOCHONDRIAL RIBOSOMAL PROTEIN L24"/>
    <property type="match status" value="1"/>
</dbReference>
<feature type="domain" description="KOW" evidence="7">
    <location>
        <begin position="55"/>
        <end position="82"/>
    </location>
</feature>
<dbReference type="PROSITE" id="PS01108">
    <property type="entry name" value="RIBOSOMAL_L24"/>
    <property type="match status" value="1"/>
</dbReference>
<organism evidence="8 9">
    <name type="scientific">Lynx pardinus</name>
    <name type="common">Iberian lynx</name>
    <name type="synonym">Felis pardina</name>
    <dbReference type="NCBI Taxonomy" id="191816"/>
    <lineage>
        <taxon>Eukaryota</taxon>
        <taxon>Metazoa</taxon>
        <taxon>Chordata</taxon>
        <taxon>Craniata</taxon>
        <taxon>Vertebrata</taxon>
        <taxon>Euteleostomi</taxon>
        <taxon>Mammalia</taxon>
        <taxon>Eutheria</taxon>
        <taxon>Laurasiatheria</taxon>
        <taxon>Carnivora</taxon>
        <taxon>Feliformia</taxon>
        <taxon>Felidae</taxon>
        <taxon>Felinae</taxon>
        <taxon>Lynx</taxon>
    </lineage>
</organism>
<keyword evidence="9" id="KW-1185">Reference proteome</keyword>
<accession>A0A485P9Z6</accession>
<dbReference type="InterPro" id="IPR005824">
    <property type="entry name" value="KOW"/>
</dbReference>
<dbReference type="SUPFAM" id="SSF50104">
    <property type="entry name" value="Translation proteins SH3-like domain"/>
    <property type="match status" value="1"/>
</dbReference>
<dbReference type="InterPro" id="IPR008991">
    <property type="entry name" value="Translation_prot_SH3-like_sf"/>
</dbReference>
<keyword evidence="2 8" id="KW-0689">Ribosomal protein</keyword>
<name>A0A485P9Z6_LYNPA</name>
<evidence type="ECO:0000256" key="3">
    <source>
        <dbReference type="ARBA" id="ARBA00023274"/>
    </source>
</evidence>
<dbReference type="GO" id="GO:0003735">
    <property type="term" value="F:structural constituent of ribosome"/>
    <property type="evidence" value="ECO:0007669"/>
    <property type="project" value="InterPro"/>
</dbReference>
<dbReference type="GO" id="GO:0006412">
    <property type="term" value="P:translation"/>
    <property type="evidence" value="ECO:0007669"/>
    <property type="project" value="InterPro"/>
</dbReference>
<feature type="region of interest" description="Disordered" evidence="6">
    <location>
        <begin position="24"/>
        <end position="44"/>
    </location>
</feature>
<dbReference type="Pfam" id="PF00467">
    <property type="entry name" value="KOW"/>
    <property type="match status" value="1"/>
</dbReference>
<dbReference type="Proteomes" id="UP000386466">
    <property type="component" value="Unassembled WGS sequence"/>
</dbReference>
<gene>
    <name evidence="8" type="ORF">LYPA_23C011311</name>
</gene>
<dbReference type="InterPro" id="IPR041988">
    <property type="entry name" value="Ribosomal_uL24_KOW"/>
</dbReference>
<dbReference type="AlphaFoldDB" id="A0A485P9Z6"/>
<dbReference type="InterPro" id="IPR005825">
    <property type="entry name" value="Ribosomal_uL24_CS"/>
</dbReference>
<evidence type="ECO:0000313" key="8">
    <source>
        <dbReference type="EMBL" id="VFV40656.1"/>
    </source>
</evidence>
<dbReference type="EMBL" id="CAAGRJ010029231">
    <property type="protein sequence ID" value="VFV40656.1"/>
    <property type="molecule type" value="Genomic_DNA"/>
</dbReference>
<evidence type="ECO:0000259" key="7">
    <source>
        <dbReference type="SMART" id="SM00739"/>
    </source>
</evidence>
<dbReference type="GO" id="GO:0005840">
    <property type="term" value="C:ribosome"/>
    <property type="evidence" value="ECO:0007669"/>
    <property type="project" value="UniProtKB-KW"/>
</dbReference>
<dbReference type="GO" id="GO:0003723">
    <property type="term" value="F:RNA binding"/>
    <property type="evidence" value="ECO:0007669"/>
    <property type="project" value="InterPro"/>
</dbReference>
<dbReference type="CDD" id="cd06089">
    <property type="entry name" value="KOW_RPL26"/>
    <property type="match status" value="1"/>
</dbReference>
<sequence length="217" mass="24334">MRLSALLALASKVTLPRDYRYGMSRPGSLADKRKNPPGTRRRRVAVEPVSDEEWHLFCGDRVEVLEGKDAGKQGKVVQVIRQRNWVVLEGLNTHYRYVGKTVDSRGTMIPSEAPLLHRQVKLVDPVDRQARGALVRGLPALRVCISVDPVSTKGMVGWWFWRWKGAIPLVDVTPVGHPQYRHSSSKMVTFMFSAVDFLGRHVAGRRGSQAGFISSVH</sequence>
<dbReference type="SMART" id="SM00739">
    <property type="entry name" value="KOW"/>
    <property type="match status" value="1"/>
</dbReference>
<dbReference type="Gene3D" id="2.30.30.30">
    <property type="match status" value="1"/>
</dbReference>
<evidence type="ECO:0000256" key="1">
    <source>
        <dbReference type="ARBA" id="ARBA00010618"/>
    </source>
</evidence>
<dbReference type="GO" id="GO:0031090">
    <property type="term" value="C:organelle membrane"/>
    <property type="evidence" value="ECO:0007669"/>
    <property type="project" value="UniProtKB-ARBA"/>
</dbReference>
<evidence type="ECO:0000256" key="4">
    <source>
        <dbReference type="ARBA" id="ARBA00035283"/>
    </source>
</evidence>